<feature type="transmembrane region" description="Helical" evidence="1">
    <location>
        <begin position="227"/>
        <end position="250"/>
    </location>
</feature>
<dbReference type="GO" id="GO:0015293">
    <property type="term" value="F:symporter activity"/>
    <property type="evidence" value="ECO:0007669"/>
    <property type="project" value="InterPro"/>
</dbReference>
<feature type="transmembrane region" description="Helical" evidence="1">
    <location>
        <begin position="293"/>
        <end position="311"/>
    </location>
</feature>
<evidence type="ECO:0000313" key="3">
    <source>
        <dbReference type="Proteomes" id="UP000267017"/>
    </source>
</evidence>
<feature type="transmembrane region" description="Helical" evidence="1">
    <location>
        <begin position="21"/>
        <end position="41"/>
    </location>
</feature>
<keyword evidence="1" id="KW-0812">Transmembrane</keyword>
<feature type="transmembrane region" description="Helical" evidence="1">
    <location>
        <begin position="156"/>
        <end position="173"/>
    </location>
</feature>
<dbReference type="CDD" id="cd17332">
    <property type="entry name" value="MFS_MelB_like"/>
    <property type="match status" value="1"/>
</dbReference>
<gene>
    <name evidence="2" type="ORF">EHV15_11815</name>
</gene>
<dbReference type="Pfam" id="PF13347">
    <property type="entry name" value="MFS_2"/>
    <property type="match status" value="1"/>
</dbReference>
<accession>A0A3P3U0E5</accession>
<feature type="transmembrane region" description="Helical" evidence="1">
    <location>
        <begin position="400"/>
        <end position="422"/>
    </location>
</feature>
<reference evidence="2 3" key="1">
    <citation type="submission" date="2018-11" db="EMBL/GenBank/DDBJ databases">
        <title>Genome sequencing of Paenibacillus sp. KCOM 3021 (= ChDC PVNT-B20).</title>
        <authorList>
            <person name="Kook J.-K."/>
            <person name="Park S.-N."/>
            <person name="Lim Y.K."/>
        </authorList>
    </citation>
    <scope>NUCLEOTIDE SEQUENCE [LARGE SCALE GENOMIC DNA]</scope>
    <source>
        <strain evidence="2 3">KCOM 3021</strain>
    </source>
</reference>
<dbReference type="Gene3D" id="1.20.1250.20">
    <property type="entry name" value="MFS general substrate transporter like domains"/>
    <property type="match status" value="2"/>
</dbReference>
<feature type="transmembrane region" description="Helical" evidence="1">
    <location>
        <begin position="358"/>
        <end position="380"/>
    </location>
</feature>
<feature type="transmembrane region" description="Helical" evidence="1">
    <location>
        <begin position="179"/>
        <end position="198"/>
    </location>
</feature>
<name>A0A3P3U0E5_9BACL</name>
<dbReference type="Proteomes" id="UP000267017">
    <property type="component" value="Unassembled WGS sequence"/>
</dbReference>
<feature type="transmembrane region" description="Helical" evidence="1">
    <location>
        <begin position="262"/>
        <end position="281"/>
    </location>
</feature>
<feature type="transmembrane region" description="Helical" evidence="1">
    <location>
        <begin position="111"/>
        <end position="135"/>
    </location>
</feature>
<dbReference type="GO" id="GO:0008643">
    <property type="term" value="P:carbohydrate transport"/>
    <property type="evidence" value="ECO:0007669"/>
    <property type="project" value="InterPro"/>
</dbReference>
<dbReference type="SUPFAM" id="SSF103473">
    <property type="entry name" value="MFS general substrate transporter"/>
    <property type="match status" value="1"/>
</dbReference>
<keyword evidence="3" id="KW-1185">Reference proteome</keyword>
<feature type="transmembrane region" description="Helical" evidence="1">
    <location>
        <begin position="317"/>
        <end position="338"/>
    </location>
</feature>
<organism evidence="2 3">
    <name type="scientific">Paenibacillus oralis</name>
    <dbReference type="NCBI Taxonomy" id="2490856"/>
    <lineage>
        <taxon>Bacteria</taxon>
        <taxon>Bacillati</taxon>
        <taxon>Bacillota</taxon>
        <taxon>Bacilli</taxon>
        <taxon>Bacillales</taxon>
        <taxon>Paenibacillaceae</taxon>
        <taxon>Paenibacillus</taxon>
    </lineage>
</organism>
<dbReference type="RefSeq" id="WP_128631370.1">
    <property type="nucleotide sequence ID" value="NZ_RRCN01000001.1"/>
</dbReference>
<dbReference type="PANTHER" id="PTHR11328">
    <property type="entry name" value="MAJOR FACILITATOR SUPERFAMILY DOMAIN-CONTAINING PROTEIN"/>
    <property type="match status" value="1"/>
</dbReference>
<feature type="transmembrane region" description="Helical" evidence="1">
    <location>
        <begin position="47"/>
        <end position="65"/>
    </location>
</feature>
<evidence type="ECO:0000256" key="1">
    <source>
        <dbReference type="SAM" id="Phobius"/>
    </source>
</evidence>
<keyword evidence="1" id="KW-0472">Membrane</keyword>
<dbReference type="GO" id="GO:0005886">
    <property type="term" value="C:plasma membrane"/>
    <property type="evidence" value="ECO:0007669"/>
    <property type="project" value="TreeGrafter"/>
</dbReference>
<proteinExistence type="predicted"/>
<dbReference type="InterPro" id="IPR039672">
    <property type="entry name" value="MFS_2"/>
</dbReference>
<protein>
    <submittedName>
        <fullName evidence="2">MFS transporter</fullName>
    </submittedName>
</protein>
<keyword evidence="1" id="KW-1133">Transmembrane helix</keyword>
<comment type="caution">
    <text evidence="2">The sequence shown here is derived from an EMBL/GenBank/DDBJ whole genome shotgun (WGS) entry which is preliminary data.</text>
</comment>
<sequence length="432" mass="46733">MKRFNAHASRPELRKVAYSSGNLAVNLLSQAFAAYLVYYYVDVLGVRPAWISLAMVAHGALNAVLNPLLGHMSDRTRTRFGRRIPYIAFGLLPLAAVFAALWIPPAAGDAALPYFVAAVFLYDVLFVTVVLNYSALFPEMFPTMEERAYVSSWRQMLGIVGMIIGVALPPLVYSQIGFGGMGAAFAAVAAAFLALSLWGSRETNPGSPQAAFRLPAAIRYTLSNRAFMLYVLGSFLVQFTFALLPAGIPFFTKYVLERDESFNTVLLGAIFLSAVPSVFAWGRITAKSGPRRGIMAAAGCYLIALLPFGLITGAASVIVAAAVGFGLAGLLVLLDVMLSEVIDEDERRTGARREGMYFGMNGFIVRWGVSLQAGCMGLILELSGYAARQATQPDSVIAGIRWMMSGIPAASMLLALCLFYFYPIGRSQTKKR</sequence>
<dbReference type="InterPro" id="IPR036259">
    <property type="entry name" value="MFS_trans_sf"/>
</dbReference>
<evidence type="ECO:0000313" key="2">
    <source>
        <dbReference type="EMBL" id="RRJ63534.1"/>
    </source>
</evidence>
<dbReference type="EMBL" id="RRCN01000001">
    <property type="protein sequence ID" value="RRJ63534.1"/>
    <property type="molecule type" value="Genomic_DNA"/>
</dbReference>
<dbReference type="OrthoDB" id="9764596at2"/>
<dbReference type="PANTHER" id="PTHR11328:SF24">
    <property type="entry name" value="MAJOR FACILITATOR SUPERFAMILY (MFS) PROFILE DOMAIN-CONTAINING PROTEIN"/>
    <property type="match status" value="1"/>
</dbReference>
<dbReference type="AlphaFoldDB" id="A0A3P3U0E5"/>
<feature type="transmembrane region" description="Helical" evidence="1">
    <location>
        <begin position="86"/>
        <end position="105"/>
    </location>
</feature>